<gene>
    <name evidence="6" type="ORF">MGAL_10B041188</name>
</gene>
<dbReference type="Proteomes" id="UP000596742">
    <property type="component" value="Unassembled WGS sequence"/>
</dbReference>
<dbReference type="EMBL" id="UYJE01006083">
    <property type="protein sequence ID" value="VDI42910.1"/>
    <property type="molecule type" value="Genomic_DNA"/>
</dbReference>
<proteinExistence type="predicted"/>
<dbReference type="OrthoDB" id="10351089at2759"/>
<feature type="transmembrane region" description="Helical" evidence="5">
    <location>
        <begin position="136"/>
        <end position="159"/>
    </location>
</feature>
<protein>
    <recommendedName>
        <fullName evidence="8">G-protein coupled receptors family 2 profile 2 domain-containing protein</fullName>
    </recommendedName>
</protein>
<sequence>MYAVFLLEFAYAQGILGGIAAKTACYYILKQKELDLGKYEWKMFAYMFVFPAIVLVTASLNGGMDHNGLYCGLKEGKGVLWNFLIIFIPLSISMTSLSIVYFLIWYKLYVEVKQIKKTLGNQSMASKQILVATRNMSFFVLVMILRFLTPAIHGCWVFIDEPPSALYEINTYATCFGGIFNGIIYLTIRRE</sequence>
<organism evidence="6 7">
    <name type="scientific">Mytilus galloprovincialis</name>
    <name type="common">Mediterranean mussel</name>
    <dbReference type="NCBI Taxonomy" id="29158"/>
    <lineage>
        <taxon>Eukaryota</taxon>
        <taxon>Metazoa</taxon>
        <taxon>Spiralia</taxon>
        <taxon>Lophotrochozoa</taxon>
        <taxon>Mollusca</taxon>
        <taxon>Bivalvia</taxon>
        <taxon>Autobranchia</taxon>
        <taxon>Pteriomorphia</taxon>
        <taxon>Mytilida</taxon>
        <taxon>Mytiloidea</taxon>
        <taxon>Mytilidae</taxon>
        <taxon>Mytilinae</taxon>
        <taxon>Mytilus</taxon>
    </lineage>
</organism>
<evidence type="ECO:0000256" key="1">
    <source>
        <dbReference type="ARBA" id="ARBA00004141"/>
    </source>
</evidence>
<evidence type="ECO:0000313" key="6">
    <source>
        <dbReference type="EMBL" id="VDI42910.1"/>
    </source>
</evidence>
<feature type="transmembrane region" description="Helical" evidence="5">
    <location>
        <begin position="41"/>
        <end position="60"/>
    </location>
</feature>
<reference evidence="6" key="1">
    <citation type="submission" date="2018-11" db="EMBL/GenBank/DDBJ databases">
        <authorList>
            <person name="Alioto T."/>
            <person name="Alioto T."/>
        </authorList>
    </citation>
    <scope>NUCLEOTIDE SEQUENCE</scope>
</reference>
<keyword evidence="7" id="KW-1185">Reference proteome</keyword>
<name>A0A8B6F0V8_MYTGA</name>
<keyword evidence="2 5" id="KW-0812">Transmembrane</keyword>
<dbReference type="PANTHER" id="PTHR23112:SF0">
    <property type="entry name" value="TRANSMEMBRANE PROTEIN 116"/>
    <property type="match status" value="1"/>
</dbReference>
<keyword evidence="3 5" id="KW-1133">Transmembrane helix</keyword>
<evidence type="ECO:0000256" key="2">
    <source>
        <dbReference type="ARBA" id="ARBA00022692"/>
    </source>
</evidence>
<keyword evidence="4 5" id="KW-0472">Membrane</keyword>
<evidence type="ECO:0000256" key="3">
    <source>
        <dbReference type="ARBA" id="ARBA00022989"/>
    </source>
</evidence>
<accession>A0A8B6F0V8</accession>
<dbReference type="GO" id="GO:0004930">
    <property type="term" value="F:G protein-coupled receptor activity"/>
    <property type="evidence" value="ECO:0007669"/>
    <property type="project" value="TreeGrafter"/>
</dbReference>
<feature type="transmembrane region" description="Helical" evidence="5">
    <location>
        <begin position="6"/>
        <end position="29"/>
    </location>
</feature>
<evidence type="ECO:0000313" key="7">
    <source>
        <dbReference type="Proteomes" id="UP000596742"/>
    </source>
</evidence>
<feature type="transmembrane region" description="Helical" evidence="5">
    <location>
        <begin position="80"/>
        <end position="106"/>
    </location>
</feature>
<evidence type="ECO:0000256" key="5">
    <source>
        <dbReference type="SAM" id="Phobius"/>
    </source>
</evidence>
<evidence type="ECO:0008006" key="8">
    <source>
        <dbReference type="Google" id="ProtNLM"/>
    </source>
</evidence>
<dbReference type="GO" id="GO:0005886">
    <property type="term" value="C:plasma membrane"/>
    <property type="evidence" value="ECO:0007669"/>
    <property type="project" value="TreeGrafter"/>
</dbReference>
<comment type="subcellular location">
    <subcellularLocation>
        <location evidence="1">Membrane</location>
        <topology evidence="1">Multi-pass membrane protein</topology>
    </subcellularLocation>
</comment>
<dbReference type="AlphaFoldDB" id="A0A8B6F0V8"/>
<comment type="caution">
    <text evidence="6">The sequence shown here is derived from an EMBL/GenBank/DDBJ whole genome shotgun (WGS) entry which is preliminary data.</text>
</comment>
<evidence type="ECO:0000256" key="4">
    <source>
        <dbReference type="ARBA" id="ARBA00023136"/>
    </source>
</evidence>
<dbReference type="GO" id="GO:0007189">
    <property type="term" value="P:adenylate cyclase-activating G protein-coupled receptor signaling pathway"/>
    <property type="evidence" value="ECO:0007669"/>
    <property type="project" value="TreeGrafter"/>
</dbReference>
<dbReference type="PANTHER" id="PTHR23112">
    <property type="entry name" value="G PROTEIN-COUPLED RECEPTOR 157-RELATED"/>
    <property type="match status" value="1"/>
</dbReference>
<feature type="transmembrane region" description="Helical" evidence="5">
    <location>
        <begin position="171"/>
        <end position="188"/>
    </location>
</feature>